<dbReference type="EMBL" id="CM016762">
    <property type="protein sequence ID" value="TMS35387.1"/>
    <property type="molecule type" value="Genomic_DNA"/>
</dbReference>
<reference evidence="1 2" key="2">
    <citation type="journal article" date="2019" name="G3 (Bethesda)">
        <title>Hybrid Assembly of the Genome of the Entomopathogenic Nematode Steinernema carpocapsae Identifies the X-Chromosome.</title>
        <authorList>
            <person name="Serra L."/>
            <person name="Macchietto M."/>
            <person name="Macias-Munoz A."/>
            <person name="McGill C.J."/>
            <person name="Rodriguez I.M."/>
            <person name="Rodriguez B."/>
            <person name="Murad R."/>
            <person name="Mortazavi A."/>
        </authorList>
    </citation>
    <scope>NUCLEOTIDE SEQUENCE [LARGE SCALE GENOMIC DNA]</scope>
    <source>
        <strain evidence="1 2">ALL</strain>
    </source>
</reference>
<comment type="caution">
    <text evidence="1">The sequence shown here is derived from an EMBL/GenBank/DDBJ whole genome shotgun (WGS) entry which is preliminary data.</text>
</comment>
<keyword evidence="2" id="KW-1185">Reference proteome</keyword>
<organism evidence="1 2">
    <name type="scientific">Steinernema carpocapsae</name>
    <name type="common">Entomopathogenic nematode</name>
    <dbReference type="NCBI Taxonomy" id="34508"/>
    <lineage>
        <taxon>Eukaryota</taxon>
        <taxon>Metazoa</taxon>
        <taxon>Ecdysozoa</taxon>
        <taxon>Nematoda</taxon>
        <taxon>Chromadorea</taxon>
        <taxon>Rhabditida</taxon>
        <taxon>Tylenchina</taxon>
        <taxon>Panagrolaimomorpha</taxon>
        <taxon>Strongyloidoidea</taxon>
        <taxon>Steinernematidae</taxon>
        <taxon>Steinernema</taxon>
    </lineage>
</organism>
<accession>A0A4U8UT81</accession>
<proteinExistence type="predicted"/>
<protein>
    <submittedName>
        <fullName evidence="1">Uncharacterized protein</fullName>
    </submittedName>
</protein>
<dbReference type="Proteomes" id="UP000298663">
    <property type="component" value="Chromosome X"/>
</dbReference>
<gene>
    <name evidence="1" type="ORF">L596_002801</name>
</gene>
<evidence type="ECO:0000313" key="1">
    <source>
        <dbReference type="EMBL" id="TMS35387.1"/>
    </source>
</evidence>
<dbReference type="AlphaFoldDB" id="A0A4U8UT81"/>
<reference evidence="1 2" key="1">
    <citation type="journal article" date="2015" name="Genome Biol.">
        <title>Comparative genomics of Steinernema reveals deeply conserved gene regulatory networks.</title>
        <authorList>
            <person name="Dillman A.R."/>
            <person name="Macchietto M."/>
            <person name="Porter C.F."/>
            <person name="Rogers A."/>
            <person name="Williams B."/>
            <person name="Antoshechkin I."/>
            <person name="Lee M.M."/>
            <person name="Goodwin Z."/>
            <person name="Lu X."/>
            <person name="Lewis E.E."/>
            <person name="Goodrich-Blair H."/>
            <person name="Stock S.P."/>
            <person name="Adams B.J."/>
            <person name="Sternberg P.W."/>
            <person name="Mortazavi A."/>
        </authorList>
    </citation>
    <scope>NUCLEOTIDE SEQUENCE [LARGE SCALE GENOMIC DNA]</scope>
    <source>
        <strain evidence="1 2">ALL</strain>
    </source>
</reference>
<evidence type="ECO:0000313" key="2">
    <source>
        <dbReference type="Proteomes" id="UP000298663"/>
    </source>
</evidence>
<sequence>MTSFYAEFNSSFSAKETFPMSAQDRNLCLEKVSEAQETLDRRFQTFKFLFHADMRDPLRRCIYVELDIIIELIMKNFNVLTGIRVKPGRKQQPCSGPNLTFSL</sequence>
<name>A0A4U8UT81_STECR</name>
<dbReference type="EMBL" id="AZBU02000001">
    <property type="protein sequence ID" value="TMS35387.1"/>
    <property type="molecule type" value="Genomic_DNA"/>
</dbReference>